<dbReference type="GeneID" id="20224669"/>
<dbReference type="InterPro" id="IPR011547">
    <property type="entry name" value="SLC26A/SulP_dom"/>
</dbReference>
<dbReference type="InParanoid" id="F0Y908"/>
<evidence type="ECO:0000313" key="8">
    <source>
        <dbReference type="Proteomes" id="UP000002729"/>
    </source>
</evidence>
<dbReference type="OMA" id="VKCAVMA"/>
<feature type="transmembrane region" description="Helical" evidence="5">
    <location>
        <begin position="83"/>
        <end position="108"/>
    </location>
</feature>
<keyword evidence="8" id="KW-1185">Reference proteome</keyword>
<dbReference type="GO" id="GO:0055085">
    <property type="term" value="P:transmembrane transport"/>
    <property type="evidence" value="ECO:0007669"/>
    <property type="project" value="InterPro"/>
</dbReference>
<dbReference type="AlphaFoldDB" id="F0Y908"/>
<keyword evidence="3 5" id="KW-1133">Transmembrane helix</keyword>
<evidence type="ECO:0000259" key="6">
    <source>
        <dbReference type="Pfam" id="PF00916"/>
    </source>
</evidence>
<feature type="domain" description="SLC26A/SulP transporter" evidence="6">
    <location>
        <begin position="286"/>
        <end position="398"/>
    </location>
</feature>
<dbReference type="EMBL" id="GL833128">
    <property type="protein sequence ID" value="EGB08423.1"/>
    <property type="molecule type" value="Genomic_DNA"/>
</dbReference>
<comment type="subcellular location">
    <subcellularLocation>
        <location evidence="1">Membrane</location>
        <topology evidence="1">Multi-pass membrane protein</topology>
    </subcellularLocation>
</comment>
<keyword evidence="4 5" id="KW-0472">Membrane</keyword>
<protein>
    <recommendedName>
        <fullName evidence="6">SLC26A/SulP transporter domain-containing protein</fullName>
    </recommendedName>
</protein>
<dbReference type="PANTHER" id="PTHR11814">
    <property type="entry name" value="SULFATE TRANSPORTER"/>
    <property type="match status" value="1"/>
</dbReference>
<evidence type="ECO:0000256" key="3">
    <source>
        <dbReference type="ARBA" id="ARBA00022989"/>
    </source>
</evidence>
<name>F0Y908_AURAN</name>
<dbReference type="eggNOG" id="KOG0236">
    <property type="taxonomic scope" value="Eukaryota"/>
</dbReference>
<evidence type="ECO:0000313" key="7">
    <source>
        <dbReference type="EMBL" id="EGB08423.1"/>
    </source>
</evidence>
<evidence type="ECO:0000256" key="1">
    <source>
        <dbReference type="ARBA" id="ARBA00004141"/>
    </source>
</evidence>
<sequence>MDLARDGIAGITLALTSIPQAVAYAELSGVAGWRGLATMGFPCMAYALVTGSPWASIGVTSITALMARTALADAHEALDEEAYVAVYACFAVAVGVASVALAALGLGGVAVERIPGAVKAGFKLGFGCAVISSQCATALFAGGKRDLAALLAGDDGAFGAAAAALAAFREASPALGGLLAGALPTLRVLYAVCHPASWSPEVVAVAAVVLLGTLHGKKLLPRGAPPGVEVLVLVGAAALYSEQVGYGGGVVGAPPEGAGGAPWERIVAPWALPWDRLVDLCFGGSFLKLALSAATFAAVDFLQSVSVCSAFESENALSWSPNRELAGQGVASVASGAFLGGPCGASLSRSMLARMTGARSAKAGFVHGAAAVALLPYAAVLKAAPKAALAAVVLAAVGPGVAKPKALLALSGADAAVGWATAAVSVLQSRRAALGAFSGVALTPLVASADDGDDKPNLAKIIGKAAGGTGDGTPIGFPNSGYAGQSSKSIGEAFSAATGFDGDIKKLKMPDQFTDKAFKNKGPCTPTAWKQCPNTP</sequence>
<dbReference type="GO" id="GO:0016020">
    <property type="term" value="C:membrane"/>
    <property type="evidence" value="ECO:0007669"/>
    <property type="project" value="UniProtKB-SubCell"/>
</dbReference>
<accession>F0Y908</accession>
<organism evidence="8">
    <name type="scientific">Aureococcus anophagefferens</name>
    <name type="common">Harmful bloom alga</name>
    <dbReference type="NCBI Taxonomy" id="44056"/>
    <lineage>
        <taxon>Eukaryota</taxon>
        <taxon>Sar</taxon>
        <taxon>Stramenopiles</taxon>
        <taxon>Ochrophyta</taxon>
        <taxon>Pelagophyceae</taxon>
        <taxon>Pelagomonadales</taxon>
        <taxon>Pelagomonadaceae</taxon>
        <taxon>Aureococcus</taxon>
    </lineage>
</organism>
<dbReference type="InterPro" id="IPR001902">
    <property type="entry name" value="SLC26A/SulP_fam"/>
</dbReference>
<evidence type="ECO:0000256" key="4">
    <source>
        <dbReference type="ARBA" id="ARBA00023136"/>
    </source>
</evidence>
<gene>
    <name evidence="7" type="ORF">AURANDRAFT_64117</name>
</gene>
<feature type="domain" description="SLC26A/SulP transporter" evidence="6">
    <location>
        <begin position="4"/>
        <end position="138"/>
    </location>
</feature>
<evidence type="ECO:0000256" key="2">
    <source>
        <dbReference type="ARBA" id="ARBA00022692"/>
    </source>
</evidence>
<keyword evidence="2 5" id="KW-0812">Transmembrane</keyword>
<reference evidence="7 8" key="1">
    <citation type="journal article" date="2011" name="Proc. Natl. Acad. Sci. U.S.A.">
        <title>Niche of harmful alga Aureococcus anophagefferens revealed through ecogenomics.</title>
        <authorList>
            <person name="Gobler C.J."/>
            <person name="Berry D.L."/>
            <person name="Dyhrman S.T."/>
            <person name="Wilhelm S.W."/>
            <person name="Salamov A."/>
            <person name="Lobanov A.V."/>
            <person name="Zhang Y."/>
            <person name="Collier J.L."/>
            <person name="Wurch L.L."/>
            <person name="Kustka A.B."/>
            <person name="Dill B.D."/>
            <person name="Shah M."/>
            <person name="VerBerkmoes N.C."/>
            <person name="Kuo A."/>
            <person name="Terry A."/>
            <person name="Pangilinan J."/>
            <person name="Lindquist E.A."/>
            <person name="Lucas S."/>
            <person name="Paulsen I.T."/>
            <person name="Hattenrath-Lehmann T.K."/>
            <person name="Talmage S.C."/>
            <person name="Walker E.A."/>
            <person name="Koch F."/>
            <person name="Burson A.M."/>
            <person name="Marcoval M.A."/>
            <person name="Tang Y.Z."/>
            <person name="Lecleir G.R."/>
            <person name="Coyne K.J."/>
            <person name="Berg G.M."/>
            <person name="Bertrand E.M."/>
            <person name="Saito M.A."/>
            <person name="Gladyshev V.N."/>
            <person name="Grigoriev I.V."/>
        </authorList>
    </citation>
    <scope>NUCLEOTIDE SEQUENCE [LARGE SCALE GENOMIC DNA]</scope>
    <source>
        <strain evidence="8">CCMP 1984</strain>
    </source>
</reference>
<dbReference type="Proteomes" id="UP000002729">
    <property type="component" value="Unassembled WGS sequence"/>
</dbReference>
<proteinExistence type="predicted"/>
<dbReference type="Pfam" id="PF00916">
    <property type="entry name" value="Sulfate_transp"/>
    <property type="match status" value="2"/>
</dbReference>
<dbReference type="KEGG" id="aaf:AURANDRAFT_64117"/>
<evidence type="ECO:0000256" key="5">
    <source>
        <dbReference type="SAM" id="Phobius"/>
    </source>
</evidence>
<dbReference type="RefSeq" id="XP_009037138.1">
    <property type="nucleotide sequence ID" value="XM_009038890.1"/>
</dbReference>
<dbReference type="OrthoDB" id="288203at2759"/>
<feature type="transmembrane region" description="Helical" evidence="5">
    <location>
        <begin position="47"/>
        <end position="71"/>
    </location>
</feature>